<dbReference type="PANTHER" id="PTHR31286">
    <property type="entry name" value="GLYCINE-RICH CELL WALL STRUCTURAL PROTEIN 1.8-LIKE"/>
    <property type="match status" value="1"/>
</dbReference>
<proteinExistence type="predicted"/>
<dbReference type="InterPro" id="IPR025558">
    <property type="entry name" value="DUF4283"/>
</dbReference>
<name>A0A6N2LKM8_SALVM</name>
<accession>A0A6N2LKM8</accession>
<evidence type="ECO:0000259" key="2">
    <source>
        <dbReference type="Pfam" id="PF14111"/>
    </source>
</evidence>
<dbReference type="AlphaFoldDB" id="A0A6N2LKM8"/>
<dbReference type="Pfam" id="PF14111">
    <property type="entry name" value="DUF4283"/>
    <property type="match status" value="1"/>
</dbReference>
<feature type="domain" description="DUF4283" evidence="2">
    <location>
        <begin position="66"/>
        <end position="150"/>
    </location>
</feature>
<reference evidence="3" key="1">
    <citation type="submission" date="2019-03" db="EMBL/GenBank/DDBJ databases">
        <authorList>
            <person name="Mank J."/>
            <person name="Almeida P."/>
        </authorList>
    </citation>
    <scope>NUCLEOTIDE SEQUENCE</scope>
    <source>
        <strain evidence="3">78183</strain>
    </source>
</reference>
<evidence type="ECO:0000313" key="3">
    <source>
        <dbReference type="EMBL" id="VFU41796.1"/>
    </source>
</evidence>
<feature type="compositionally biased region" description="Polar residues" evidence="1">
    <location>
        <begin position="15"/>
        <end position="28"/>
    </location>
</feature>
<gene>
    <name evidence="3" type="ORF">SVIM_LOCUS247235</name>
</gene>
<dbReference type="EMBL" id="CAADRP010001568">
    <property type="protein sequence ID" value="VFU41796.1"/>
    <property type="molecule type" value="Genomic_DNA"/>
</dbReference>
<protein>
    <recommendedName>
        <fullName evidence="2">DUF4283 domain-containing protein</fullName>
    </recommendedName>
</protein>
<evidence type="ECO:0000256" key="1">
    <source>
        <dbReference type="SAM" id="MobiDB-lite"/>
    </source>
</evidence>
<organism evidence="3">
    <name type="scientific">Salix viminalis</name>
    <name type="common">Common osier</name>
    <name type="synonym">Basket willow</name>
    <dbReference type="NCBI Taxonomy" id="40686"/>
    <lineage>
        <taxon>Eukaryota</taxon>
        <taxon>Viridiplantae</taxon>
        <taxon>Streptophyta</taxon>
        <taxon>Embryophyta</taxon>
        <taxon>Tracheophyta</taxon>
        <taxon>Spermatophyta</taxon>
        <taxon>Magnoliopsida</taxon>
        <taxon>eudicotyledons</taxon>
        <taxon>Gunneridae</taxon>
        <taxon>Pentapetalae</taxon>
        <taxon>rosids</taxon>
        <taxon>fabids</taxon>
        <taxon>Malpighiales</taxon>
        <taxon>Salicaceae</taxon>
        <taxon>Saliceae</taxon>
        <taxon>Salix</taxon>
    </lineage>
</organism>
<sequence length="253" mass="29140">MAADKGKNKTHPPTKHQNAQSTKTQQISWADRVKVTDANARFTLEPIAKMKDGGQPEITADMITENAEQWERCMVGFFPCFRMNYHTVNTVAHRVWKSEGLESVMTTANGFWLFRFKTEDQMLAVLERGPWMFGGKTMILQQWSPCFIFDKNRISKLPVWVRFHGLPFSLWSRKGLSVVASRVGRPLSCDEQTYCCTRLDYARVCVEVDASQPFVTQFDINTPFSDEPLHLTVEYEWIPPRCDKCKVFGHNCS</sequence>
<dbReference type="InterPro" id="IPR040256">
    <property type="entry name" value="At4g02000-like"/>
</dbReference>
<feature type="region of interest" description="Disordered" evidence="1">
    <location>
        <begin position="1"/>
        <end position="28"/>
    </location>
</feature>
<dbReference type="PANTHER" id="PTHR31286:SF99">
    <property type="entry name" value="DUF4283 DOMAIN-CONTAINING PROTEIN"/>
    <property type="match status" value="1"/>
</dbReference>